<protein>
    <submittedName>
        <fullName evidence="2">Uncharacterized protein</fullName>
    </submittedName>
</protein>
<dbReference type="EMBL" id="MN739115">
    <property type="protein sequence ID" value="QHS89666.1"/>
    <property type="molecule type" value="Genomic_DNA"/>
</dbReference>
<reference evidence="2" key="1">
    <citation type="journal article" date="2020" name="Nature">
        <title>Giant virus diversity and host interactions through global metagenomics.</title>
        <authorList>
            <person name="Schulz F."/>
            <person name="Roux S."/>
            <person name="Paez-Espino D."/>
            <person name="Jungbluth S."/>
            <person name="Walsh D.A."/>
            <person name="Denef V.J."/>
            <person name="McMahon K.D."/>
            <person name="Konstantinidis K.T."/>
            <person name="Eloe-Fadrosh E.A."/>
            <person name="Kyrpides N.C."/>
            <person name="Woyke T."/>
        </authorList>
    </citation>
    <scope>NUCLEOTIDE SEQUENCE</scope>
    <source>
        <strain evidence="2">GVMAG-M-3300010160-26</strain>
    </source>
</reference>
<sequence>MTELYNLNNDSEFESDTETNNSVNSQNSFTSNSSDNSIQDDTISYTPKKENEIRDRALSLAGHMVYEYANIKKRISITISEEIKLILNIIGKNNIKPCLEIENPNGGFGEIYVIYLVIMMIPEYGDINDDTLTELKSLKGKNEQLYQTVQQAINSMINTVIESNKYITEAQIFPEIETYSFFYHYNDIERIAIKLSRFDK</sequence>
<evidence type="ECO:0000256" key="1">
    <source>
        <dbReference type="SAM" id="MobiDB-lite"/>
    </source>
</evidence>
<evidence type="ECO:0000313" key="2">
    <source>
        <dbReference type="EMBL" id="QHS89666.1"/>
    </source>
</evidence>
<name>A0A6C0BC28_9ZZZZ</name>
<feature type="compositionally biased region" description="Polar residues" evidence="1">
    <location>
        <begin position="18"/>
        <end position="45"/>
    </location>
</feature>
<accession>A0A6C0BC28</accession>
<organism evidence="2">
    <name type="scientific">viral metagenome</name>
    <dbReference type="NCBI Taxonomy" id="1070528"/>
    <lineage>
        <taxon>unclassified sequences</taxon>
        <taxon>metagenomes</taxon>
        <taxon>organismal metagenomes</taxon>
    </lineage>
</organism>
<feature type="region of interest" description="Disordered" evidence="1">
    <location>
        <begin position="1"/>
        <end position="46"/>
    </location>
</feature>
<dbReference type="AlphaFoldDB" id="A0A6C0BC28"/>
<feature type="compositionally biased region" description="Polar residues" evidence="1">
    <location>
        <begin position="1"/>
        <end position="10"/>
    </location>
</feature>
<proteinExistence type="predicted"/>